<proteinExistence type="predicted"/>
<feature type="non-terminal residue" evidence="2">
    <location>
        <position position="1"/>
    </location>
</feature>
<gene>
    <name evidence="2" type="ORF">DIC32_11900</name>
</gene>
<evidence type="ECO:0000313" key="3">
    <source>
        <dbReference type="Proteomes" id="UP000262257"/>
    </source>
</evidence>
<feature type="region of interest" description="Disordered" evidence="1">
    <location>
        <begin position="1"/>
        <end position="21"/>
    </location>
</feature>
<accession>A0A3D3G6Q8</accession>
<feature type="compositionally biased region" description="Polar residues" evidence="1">
    <location>
        <begin position="1"/>
        <end position="14"/>
    </location>
</feature>
<evidence type="ECO:0000313" key="2">
    <source>
        <dbReference type="EMBL" id="HCM32081.1"/>
    </source>
</evidence>
<reference evidence="2 3" key="1">
    <citation type="journal article" date="2018" name="Nat. Biotechnol.">
        <title>A standardized bacterial taxonomy based on genome phylogeny substantially revises the tree of life.</title>
        <authorList>
            <person name="Parks D.H."/>
            <person name="Chuvochina M."/>
            <person name="Waite D.W."/>
            <person name="Rinke C."/>
            <person name="Skarshewski A."/>
            <person name="Chaumeil P.A."/>
            <person name="Hugenholtz P."/>
        </authorList>
    </citation>
    <scope>NUCLEOTIDE SEQUENCE [LARGE SCALE GENOMIC DNA]</scope>
    <source>
        <strain evidence="2">UBA10045</strain>
    </source>
</reference>
<dbReference type="EMBL" id="DPXL01000150">
    <property type="protein sequence ID" value="HCM32081.1"/>
    <property type="molecule type" value="Genomic_DNA"/>
</dbReference>
<organism evidence="2 3">
    <name type="scientific">Acinetobacter radioresistens</name>
    <dbReference type="NCBI Taxonomy" id="40216"/>
    <lineage>
        <taxon>Bacteria</taxon>
        <taxon>Pseudomonadati</taxon>
        <taxon>Pseudomonadota</taxon>
        <taxon>Gammaproteobacteria</taxon>
        <taxon>Moraxellales</taxon>
        <taxon>Moraxellaceae</taxon>
        <taxon>Acinetobacter</taxon>
    </lineage>
</organism>
<protein>
    <submittedName>
        <fullName evidence="2">Twin-arginine translocase subunit TatB</fullName>
    </submittedName>
</protein>
<comment type="caution">
    <text evidence="2">The sequence shown here is derived from an EMBL/GenBank/DDBJ whole genome shotgun (WGS) entry which is preliminary data.</text>
</comment>
<dbReference type="Proteomes" id="UP000262257">
    <property type="component" value="Unassembled WGS sequence"/>
</dbReference>
<name>A0A3D3G6Q8_ACIRA</name>
<sequence>QITEQPESPVQSSYPELKVAV</sequence>
<dbReference type="AlphaFoldDB" id="A0A3D3G6Q8"/>
<evidence type="ECO:0000256" key="1">
    <source>
        <dbReference type="SAM" id="MobiDB-lite"/>
    </source>
</evidence>